<feature type="region of interest" description="Disordered" evidence="1">
    <location>
        <begin position="112"/>
        <end position="227"/>
    </location>
</feature>
<feature type="compositionally biased region" description="Basic and acidic residues" evidence="1">
    <location>
        <begin position="139"/>
        <end position="148"/>
    </location>
</feature>
<dbReference type="EMBL" id="ML977564">
    <property type="protein sequence ID" value="KAF2005239.1"/>
    <property type="molecule type" value="Genomic_DNA"/>
</dbReference>
<name>A0A6A5WWX3_9PLEO</name>
<keyword evidence="3" id="KW-1185">Reference proteome</keyword>
<evidence type="ECO:0000313" key="2">
    <source>
        <dbReference type="EMBL" id="KAF2005239.1"/>
    </source>
</evidence>
<sequence>MAYYSTSRDPQGRLCAIRHKKPKSKPKKPTETPTPTTPSSLSQAYTHVIHEPVWHDPLPEALVERARKSTNPGLDQQAPKISYKDHLQEYAEPDLNPFPSLRYEEGEASYSTGNLYETNSGETVHVRSATPRQSSASRETYRGTENLKKVGVRSVTPRERIRSKETHRGAENLEKVRIRSMTPTENRGTEEGLQEVLVRTVTPRDTGETQNVEKVRVRTATPGESRE</sequence>
<feature type="compositionally biased region" description="Basic and acidic residues" evidence="1">
    <location>
        <begin position="156"/>
        <end position="177"/>
    </location>
</feature>
<feature type="compositionally biased region" description="Basic and acidic residues" evidence="1">
    <location>
        <begin position="205"/>
        <end position="216"/>
    </location>
</feature>
<feature type="region of interest" description="Disordered" evidence="1">
    <location>
        <begin position="1"/>
        <end position="44"/>
    </location>
</feature>
<feature type="compositionally biased region" description="Polar residues" evidence="1">
    <location>
        <begin position="112"/>
        <end position="122"/>
    </location>
</feature>
<feature type="compositionally biased region" description="Low complexity" evidence="1">
    <location>
        <begin position="31"/>
        <end position="40"/>
    </location>
</feature>
<reference evidence="2" key="1">
    <citation type="journal article" date="2020" name="Stud. Mycol.">
        <title>101 Dothideomycetes genomes: a test case for predicting lifestyles and emergence of pathogens.</title>
        <authorList>
            <person name="Haridas S."/>
            <person name="Albert R."/>
            <person name="Binder M."/>
            <person name="Bloem J."/>
            <person name="Labutti K."/>
            <person name="Salamov A."/>
            <person name="Andreopoulos B."/>
            <person name="Baker S."/>
            <person name="Barry K."/>
            <person name="Bills G."/>
            <person name="Bluhm B."/>
            <person name="Cannon C."/>
            <person name="Castanera R."/>
            <person name="Culley D."/>
            <person name="Daum C."/>
            <person name="Ezra D."/>
            <person name="Gonzalez J."/>
            <person name="Henrissat B."/>
            <person name="Kuo A."/>
            <person name="Liang C."/>
            <person name="Lipzen A."/>
            <person name="Lutzoni F."/>
            <person name="Magnuson J."/>
            <person name="Mondo S."/>
            <person name="Nolan M."/>
            <person name="Ohm R."/>
            <person name="Pangilinan J."/>
            <person name="Park H.-J."/>
            <person name="Ramirez L."/>
            <person name="Alfaro M."/>
            <person name="Sun H."/>
            <person name="Tritt A."/>
            <person name="Yoshinaga Y."/>
            <person name="Zwiers L.-H."/>
            <person name="Turgeon B."/>
            <person name="Goodwin S."/>
            <person name="Spatafora J."/>
            <person name="Crous P."/>
            <person name="Grigoriev I."/>
        </authorList>
    </citation>
    <scope>NUCLEOTIDE SEQUENCE</scope>
    <source>
        <strain evidence="2">CBS 123094</strain>
    </source>
</reference>
<gene>
    <name evidence="2" type="ORF">P154DRAFT_571450</name>
</gene>
<evidence type="ECO:0000256" key="1">
    <source>
        <dbReference type="SAM" id="MobiDB-lite"/>
    </source>
</evidence>
<proteinExistence type="predicted"/>
<dbReference type="AlphaFoldDB" id="A0A6A5WWX3"/>
<dbReference type="Proteomes" id="UP000799779">
    <property type="component" value="Unassembled WGS sequence"/>
</dbReference>
<protein>
    <submittedName>
        <fullName evidence="2">Uncharacterized protein</fullName>
    </submittedName>
</protein>
<organism evidence="2 3">
    <name type="scientific">Amniculicola lignicola CBS 123094</name>
    <dbReference type="NCBI Taxonomy" id="1392246"/>
    <lineage>
        <taxon>Eukaryota</taxon>
        <taxon>Fungi</taxon>
        <taxon>Dikarya</taxon>
        <taxon>Ascomycota</taxon>
        <taxon>Pezizomycotina</taxon>
        <taxon>Dothideomycetes</taxon>
        <taxon>Pleosporomycetidae</taxon>
        <taxon>Pleosporales</taxon>
        <taxon>Amniculicolaceae</taxon>
        <taxon>Amniculicola</taxon>
    </lineage>
</organism>
<evidence type="ECO:0000313" key="3">
    <source>
        <dbReference type="Proteomes" id="UP000799779"/>
    </source>
</evidence>
<accession>A0A6A5WWX3</accession>
<feature type="compositionally biased region" description="Basic residues" evidence="1">
    <location>
        <begin position="16"/>
        <end position="27"/>
    </location>
</feature>